<organism evidence="2">
    <name type="scientific">marine sediment metagenome</name>
    <dbReference type="NCBI Taxonomy" id="412755"/>
    <lineage>
        <taxon>unclassified sequences</taxon>
        <taxon>metagenomes</taxon>
        <taxon>ecological metagenomes</taxon>
    </lineage>
</organism>
<feature type="non-terminal residue" evidence="2">
    <location>
        <position position="1"/>
    </location>
</feature>
<name>X1G4I3_9ZZZZ</name>
<accession>X1G4I3</accession>
<gene>
    <name evidence="2" type="ORF">S03H2_37913</name>
</gene>
<proteinExistence type="predicted"/>
<dbReference type="AlphaFoldDB" id="X1G4I3"/>
<evidence type="ECO:0000313" key="2">
    <source>
        <dbReference type="EMBL" id="GAH52147.1"/>
    </source>
</evidence>
<sequence length="120" mass="13157">SAGIQWYNGFKMTIGATGTAIGTGQANTTAIVTAQGAGSYAAQLCDDLTEGGYSDWFLPSLDELVKLCDNRVAIGGFADPKYWSSSEDLYHEAWTQWFKRGTTDNHDKSMTFRVRAVRAF</sequence>
<feature type="domain" description="Lcl C-terminal" evidence="1">
    <location>
        <begin position="39"/>
        <end position="118"/>
    </location>
</feature>
<protein>
    <recommendedName>
        <fullName evidence="1">Lcl C-terminal domain-containing protein</fullName>
    </recommendedName>
</protein>
<comment type="caution">
    <text evidence="2">The sequence shown here is derived from an EMBL/GenBank/DDBJ whole genome shotgun (WGS) entry which is preliminary data.</text>
</comment>
<evidence type="ECO:0000259" key="1">
    <source>
        <dbReference type="Pfam" id="PF07603"/>
    </source>
</evidence>
<dbReference type="Pfam" id="PF07603">
    <property type="entry name" value="Lcl_C"/>
    <property type="match status" value="1"/>
</dbReference>
<dbReference type="InterPro" id="IPR011460">
    <property type="entry name" value="Lcl_C"/>
</dbReference>
<reference evidence="2" key="1">
    <citation type="journal article" date="2014" name="Front. Microbiol.">
        <title>High frequency of phylogenetically diverse reductive dehalogenase-homologous genes in deep subseafloor sedimentary metagenomes.</title>
        <authorList>
            <person name="Kawai M."/>
            <person name="Futagami T."/>
            <person name="Toyoda A."/>
            <person name="Takaki Y."/>
            <person name="Nishi S."/>
            <person name="Hori S."/>
            <person name="Arai W."/>
            <person name="Tsubouchi T."/>
            <person name="Morono Y."/>
            <person name="Uchiyama I."/>
            <person name="Ito T."/>
            <person name="Fujiyama A."/>
            <person name="Inagaki F."/>
            <person name="Takami H."/>
        </authorList>
    </citation>
    <scope>NUCLEOTIDE SEQUENCE</scope>
    <source>
        <strain evidence="2">Expedition CK06-06</strain>
    </source>
</reference>
<dbReference type="EMBL" id="BARU01023353">
    <property type="protein sequence ID" value="GAH52147.1"/>
    <property type="molecule type" value="Genomic_DNA"/>
</dbReference>